<keyword evidence="3" id="KW-1185">Reference proteome</keyword>
<dbReference type="RefSeq" id="WP_213496304.1">
    <property type="nucleotide sequence ID" value="NZ_CP074694.1"/>
</dbReference>
<gene>
    <name evidence="2" type="ORF">KIH39_24120</name>
</gene>
<dbReference type="Pfam" id="PF07238">
    <property type="entry name" value="PilZ"/>
    <property type="match status" value="2"/>
</dbReference>
<sequence>MFERTKSLIHKWTDSAEDISLDDRRAHPRYEMRVKTHCRFAVPNSENMPAEICDLSRGGVKLQLNRALDEGSLVCIDLPKSLCGDSVVALACVMHAVPLSGGMYSHGCTFSAELDDQDLQQFGAKKVRTEAGDKRAWRRYNTQGEVRFQKVPSDGLFAGLGKITNISPSGVGLIVEAPVQPGTALKLELRRSSKDRLVNILACCVYLGEKTDDGWIIGCTFIHELTAQDIESLM</sequence>
<feature type="domain" description="PilZ" evidence="1">
    <location>
        <begin position="134"/>
        <end position="232"/>
    </location>
</feature>
<dbReference type="SUPFAM" id="SSF141371">
    <property type="entry name" value="PilZ domain-like"/>
    <property type="match status" value="1"/>
</dbReference>
<evidence type="ECO:0000313" key="3">
    <source>
        <dbReference type="Proteomes" id="UP000676194"/>
    </source>
</evidence>
<dbReference type="Proteomes" id="UP000676194">
    <property type="component" value="Chromosome"/>
</dbReference>
<proteinExistence type="predicted"/>
<evidence type="ECO:0000313" key="2">
    <source>
        <dbReference type="EMBL" id="QVL31887.1"/>
    </source>
</evidence>
<organism evidence="2 3">
    <name type="scientific">Telmatocola sphagniphila</name>
    <dbReference type="NCBI Taxonomy" id="1123043"/>
    <lineage>
        <taxon>Bacteria</taxon>
        <taxon>Pseudomonadati</taxon>
        <taxon>Planctomycetota</taxon>
        <taxon>Planctomycetia</taxon>
        <taxon>Gemmatales</taxon>
        <taxon>Gemmataceae</taxon>
    </lineage>
</organism>
<dbReference type="AlphaFoldDB" id="A0A8E6B4R2"/>
<dbReference type="KEGG" id="tsph:KIH39_24120"/>
<name>A0A8E6B4R2_9BACT</name>
<dbReference type="Gene3D" id="2.40.10.220">
    <property type="entry name" value="predicted glycosyltransferase like domains"/>
    <property type="match status" value="2"/>
</dbReference>
<dbReference type="InterPro" id="IPR009875">
    <property type="entry name" value="PilZ_domain"/>
</dbReference>
<dbReference type="GO" id="GO:0035438">
    <property type="term" value="F:cyclic-di-GMP binding"/>
    <property type="evidence" value="ECO:0007669"/>
    <property type="project" value="InterPro"/>
</dbReference>
<protein>
    <submittedName>
        <fullName evidence="2">PilZ domain-containing protein</fullName>
    </submittedName>
</protein>
<dbReference type="EMBL" id="CP074694">
    <property type="protein sequence ID" value="QVL31887.1"/>
    <property type="molecule type" value="Genomic_DNA"/>
</dbReference>
<evidence type="ECO:0000259" key="1">
    <source>
        <dbReference type="Pfam" id="PF07238"/>
    </source>
</evidence>
<reference evidence="2" key="1">
    <citation type="submission" date="2021-05" db="EMBL/GenBank/DDBJ databases">
        <title>Complete genome sequence of the cellulolytic planctomycete Telmatocola sphagniphila SP2T and characterization of the first cellulase from planctomycetes.</title>
        <authorList>
            <person name="Rakitin A.L."/>
            <person name="Beletsky A.V."/>
            <person name="Naumoff D.G."/>
            <person name="Kulichevskaya I.S."/>
            <person name="Mardanov A.V."/>
            <person name="Ravin N.V."/>
            <person name="Dedysh S.N."/>
        </authorList>
    </citation>
    <scope>NUCLEOTIDE SEQUENCE</scope>
    <source>
        <strain evidence="2">SP2T</strain>
    </source>
</reference>
<feature type="domain" description="PilZ" evidence="1">
    <location>
        <begin position="23"/>
        <end position="122"/>
    </location>
</feature>
<accession>A0A8E6B4R2</accession>